<proteinExistence type="predicted"/>
<reference evidence="2" key="1">
    <citation type="journal article" date="2019" name="Int. J. Syst. Evol. Microbiol.">
        <title>The Global Catalogue of Microorganisms (GCM) 10K type strain sequencing project: providing services to taxonomists for standard genome sequencing and annotation.</title>
        <authorList>
            <consortium name="The Broad Institute Genomics Platform"/>
            <consortium name="The Broad Institute Genome Sequencing Center for Infectious Disease"/>
            <person name="Wu L."/>
            <person name="Ma J."/>
        </authorList>
    </citation>
    <scope>NUCLEOTIDE SEQUENCE [LARGE SCALE GENOMIC DNA]</scope>
    <source>
        <strain evidence="2">CGMCC 1.12851</strain>
    </source>
</reference>
<accession>A0ABQ1IW59</accession>
<organism evidence="1 2">
    <name type="scientific">Blastomonas aquatica</name>
    <dbReference type="NCBI Taxonomy" id="1510276"/>
    <lineage>
        <taxon>Bacteria</taxon>
        <taxon>Pseudomonadati</taxon>
        <taxon>Pseudomonadota</taxon>
        <taxon>Alphaproteobacteria</taxon>
        <taxon>Sphingomonadales</taxon>
        <taxon>Sphingomonadaceae</taxon>
        <taxon>Blastomonas</taxon>
    </lineage>
</organism>
<gene>
    <name evidence="1" type="ORF">GCM10010833_05470</name>
</gene>
<protein>
    <submittedName>
        <fullName evidence="1">Uncharacterized protein</fullName>
    </submittedName>
</protein>
<evidence type="ECO:0000313" key="2">
    <source>
        <dbReference type="Proteomes" id="UP000614261"/>
    </source>
</evidence>
<name>A0ABQ1IW59_9SPHN</name>
<dbReference type="EMBL" id="BMGD01000001">
    <property type="protein sequence ID" value="GGB53673.1"/>
    <property type="molecule type" value="Genomic_DNA"/>
</dbReference>
<evidence type="ECO:0000313" key="1">
    <source>
        <dbReference type="EMBL" id="GGB53673.1"/>
    </source>
</evidence>
<keyword evidence="2" id="KW-1185">Reference proteome</keyword>
<comment type="caution">
    <text evidence="1">The sequence shown here is derived from an EMBL/GenBank/DDBJ whole genome shotgun (WGS) entry which is preliminary data.</text>
</comment>
<sequence>MCFYSAVLTGRGQAEPMAEAMWFLFDAARTATADAPDGFVDKVEELVAAPPPNLDTLATDAPAMLPQCANRYPLISSRRTITLPSDPFARDMQCLALTMYLSDMAQGDLDDTGSEAFVTRLQALETKLTARLTPERYQAAGLSDEAARNLALARALRDVSPIGNLVSILTVCEAAAG</sequence>
<dbReference type="Proteomes" id="UP000614261">
    <property type="component" value="Unassembled WGS sequence"/>
</dbReference>